<reference evidence="2" key="1">
    <citation type="submission" date="2020-05" db="EMBL/GenBank/DDBJ databases">
        <title>Mycena genomes resolve the evolution of fungal bioluminescence.</title>
        <authorList>
            <person name="Tsai I.J."/>
        </authorList>
    </citation>
    <scope>NUCLEOTIDE SEQUENCE</scope>
    <source>
        <strain evidence="2">CCC161011</strain>
    </source>
</reference>
<dbReference type="EMBL" id="JACAZI010000006">
    <property type="protein sequence ID" value="KAF7357924.1"/>
    <property type="molecule type" value="Genomic_DNA"/>
</dbReference>
<dbReference type="AlphaFoldDB" id="A0A8H7D0Y0"/>
<dbReference type="OrthoDB" id="3059393at2759"/>
<accession>A0A8H7D0Y0</accession>
<evidence type="ECO:0000256" key="1">
    <source>
        <dbReference type="SAM" id="MobiDB-lite"/>
    </source>
</evidence>
<protein>
    <recommendedName>
        <fullName evidence="4">F-box domain-containing protein</fullName>
    </recommendedName>
</protein>
<proteinExistence type="predicted"/>
<gene>
    <name evidence="2" type="ORF">MVEN_00838800</name>
</gene>
<dbReference type="Gene3D" id="3.80.10.10">
    <property type="entry name" value="Ribonuclease Inhibitor"/>
    <property type="match status" value="1"/>
</dbReference>
<dbReference type="InterPro" id="IPR032675">
    <property type="entry name" value="LRR_dom_sf"/>
</dbReference>
<keyword evidence="3" id="KW-1185">Reference proteome</keyword>
<feature type="region of interest" description="Disordered" evidence="1">
    <location>
        <begin position="249"/>
        <end position="271"/>
    </location>
</feature>
<evidence type="ECO:0000313" key="2">
    <source>
        <dbReference type="EMBL" id="KAF7357924.1"/>
    </source>
</evidence>
<evidence type="ECO:0000313" key="3">
    <source>
        <dbReference type="Proteomes" id="UP000620124"/>
    </source>
</evidence>
<dbReference type="SUPFAM" id="SSF52047">
    <property type="entry name" value="RNI-like"/>
    <property type="match status" value="1"/>
</dbReference>
<comment type="caution">
    <text evidence="2">The sequence shown here is derived from an EMBL/GenBank/DDBJ whole genome shotgun (WGS) entry which is preliminary data.</text>
</comment>
<dbReference type="Proteomes" id="UP000620124">
    <property type="component" value="Unassembled WGS sequence"/>
</dbReference>
<name>A0A8H7D0Y0_9AGAR</name>
<evidence type="ECO:0008006" key="4">
    <source>
        <dbReference type="Google" id="ProtNLM"/>
    </source>
</evidence>
<organism evidence="2 3">
    <name type="scientific">Mycena venus</name>
    <dbReference type="NCBI Taxonomy" id="2733690"/>
    <lineage>
        <taxon>Eukaryota</taxon>
        <taxon>Fungi</taxon>
        <taxon>Dikarya</taxon>
        <taxon>Basidiomycota</taxon>
        <taxon>Agaricomycotina</taxon>
        <taxon>Agaricomycetes</taxon>
        <taxon>Agaricomycetidae</taxon>
        <taxon>Agaricales</taxon>
        <taxon>Marasmiineae</taxon>
        <taxon>Mycenaceae</taxon>
        <taxon>Mycena</taxon>
    </lineage>
</organism>
<sequence>MGPAWGMGHTQTCQVVLDILSRCPKLETCKLLVHDPQDVHLEESIVECPSIHTFDLQSAGAPLLTSGRLLSRLSLPELRDFKLRGQAELQGVFAVDALVSSLAASTHLASVSIDSDSFTKSSLTDFLRGLPPTILRLQITDRFHTWQLSPSDGSLDDDVLKVLNASPEDHLIHCPALQELVMLHCRKISDEALGSFIISRMPILRVVDVKFDRERQVDILPSLESFLEAGLQTSITYISLMPPQFSPWQGLPDPPPGQWGQGGWGWPSSTY</sequence>